<dbReference type="Proteomes" id="UP000298061">
    <property type="component" value="Unassembled WGS sequence"/>
</dbReference>
<dbReference type="PANTHER" id="PTHR47966">
    <property type="entry name" value="BETA-SITE APP-CLEAVING ENZYME, ISOFORM A-RELATED"/>
    <property type="match status" value="1"/>
</dbReference>
<reference evidence="6 7" key="1">
    <citation type="submission" date="2019-02" db="EMBL/GenBank/DDBJ databases">
        <title>Genome sequencing of the rare red list fungi Hericium alpestre (H. flagellum).</title>
        <authorList>
            <person name="Buettner E."/>
            <person name="Kellner H."/>
        </authorList>
    </citation>
    <scope>NUCLEOTIDE SEQUENCE [LARGE SCALE GENOMIC DNA]</scope>
    <source>
        <strain evidence="6 7">DSM 108284</strain>
    </source>
</reference>
<feature type="domain" description="Peptidase A1" evidence="5">
    <location>
        <begin position="25"/>
        <end position="379"/>
    </location>
</feature>
<dbReference type="PROSITE" id="PS51767">
    <property type="entry name" value="PEPTIDASE_A1"/>
    <property type="match status" value="1"/>
</dbReference>
<comment type="caution">
    <text evidence="6">The sequence shown here is derived from an EMBL/GenBank/DDBJ whole genome shotgun (WGS) entry which is preliminary data.</text>
</comment>
<proteinExistence type="inferred from homology"/>
<evidence type="ECO:0000313" key="7">
    <source>
        <dbReference type="Proteomes" id="UP000298061"/>
    </source>
</evidence>
<dbReference type="OrthoDB" id="771136at2759"/>
<dbReference type="SUPFAM" id="SSF50630">
    <property type="entry name" value="Acid proteases"/>
    <property type="match status" value="1"/>
</dbReference>
<sequence>MPTPGVINFDINLTNGGGLTRSLAYMASIKLANESSDKEFWVQLDTGSSDLWIQVDDLPVKGSYDKDPKLLNITHGQSLVTGNMSYASVTFAGFSIPQQFLLQANNSFNFGSQGVLGLGFDANSSLVGQYMADHDLDHKGSLTLITNIIDQNFAGSKGPGFVTLDVNRSPDVEASQMIFNDKNTTTIGGGTLTIGSVLPEYESAMDSAPHLSVPQRPSDSEDGSAFFDFWHVPLDGVVSGEQKHDVSADRVDGNPNMPTALIDSGSSLSFISKNMAQFIYSSIDNNYKVCRDELWLVPCTSMPDVSFTFGGQNIRIDPLALTDVVQFSQDSSDHFACVGTFRADDTPEAGTPYSYILGDPFLRSVYTRFDYGSATIDNDFTDPPAPFISFVSKVNGADDTIKADFTKTREQTLQFFADKKMTALQPNEVNCDSLAAYYV</sequence>
<dbReference type="InterPro" id="IPR034164">
    <property type="entry name" value="Pepsin-like_dom"/>
</dbReference>
<feature type="active site" evidence="3">
    <location>
        <position position="263"/>
    </location>
</feature>
<protein>
    <recommendedName>
        <fullName evidence="5">Peptidase A1 domain-containing protein</fullName>
    </recommendedName>
</protein>
<dbReference type="Pfam" id="PF00026">
    <property type="entry name" value="Asp"/>
    <property type="match status" value="2"/>
</dbReference>
<dbReference type="GO" id="GO:0006508">
    <property type="term" value="P:proteolysis"/>
    <property type="evidence" value="ECO:0007669"/>
    <property type="project" value="UniProtKB-KW"/>
</dbReference>
<keyword evidence="7" id="KW-1185">Reference proteome</keyword>
<dbReference type="InterPro" id="IPR001461">
    <property type="entry name" value="Aspartic_peptidase_A1"/>
</dbReference>
<dbReference type="InterPro" id="IPR001969">
    <property type="entry name" value="Aspartic_peptidase_AS"/>
</dbReference>
<dbReference type="AlphaFoldDB" id="A0A4Z0A551"/>
<keyword evidence="4" id="KW-0378">Hydrolase</keyword>
<dbReference type="InterPro" id="IPR033121">
    <property type="entry name" value="PEPTIDASE_A1"/>
</dbReference>
<dbReference type="EMBL" id="SFCI01000197">
    <property type="protein sequence ID" value="TFY81570.1"/>
    <property type="molecule type" value="Genomic_DNA"/>
</dbReference>
<keyword evidence="4" id="KW-0645">Protease</keyword>
<dbReference type="CDD" id="cd05471">
    <property type="entry name" value="pepsin_like"/>
    <property type="match status" value="1"/>
</dbReference>
<evidence type="ECO:0000259" key="5">
    <source>
        <dbReference type="PROSITE" id="PS51767"/>
    </source>
</evidence>
<evidence type="ECO:0000256" key="3">
    <source>
        <dbReference type="PIRSR" id="PIRSR601461-1"/>
    </source>
</evidence>
<dbReference type="PROSITE" id="PS00141">
    <property type="entry name" value="ASP_PROTEASE"/>
    <property type="match status" value="1"/>
</dbReference>
<name>A0A4Z0A551_9AGAM</name>
<dbReference type="GO" id="GO:0004190">
    <property type="term" value="F:aspartic-type endopeptidase activity"/>
    <property type="evidence" value="ECO:0007669"/>
    <property type="project" value="UniProtKB-KW"/>
</dbReference>
<organism evidence="6 7">
    <name type="scientific">Hericium alpestre</name>
    <dbReference type="NCBI Taxonomy" id="135208"/>
    <lineage>
        <taxon>Eukaryota</taxon>
        <taxon>Fungi</taxon>
        <taxon>Dikarya</taxon>
        <taxon>Basidiomycota</taxon>
        <taxon>Agaricomycotina</taxon>
        <taxon>Agaricomycetes</taxon>
        <taxon>Russulales</taxon>
        <taxon>Hericiaceae</taxon>
        <taxon>Hericium</taxon>
    </lineage>
</organism>
<evidence type="ECO:0000256" key="4">
    <source>
        <dbReference type="RuleBase" id="RU000454"/>
    </source>
</evidence>
<comment type="similarity">
    <text evidence="1 4">Belongs to the peptidase A1 family.</text>
</comment>
<keyword evidence="2 4" id="KW-0064">Aspartyl protease</keyword>
<dbReference type="PANTHER" id="PTHR47966:SF51">
    <property type="entry name" value="BETA-SITE APP-CLEAVING ENZYME, ISOFORM A-RELATED"/>
    <property type="match status" value="1"/>
</dbReference>
<dbReference type="PRINTS" id="PR00792">
    <property type="entry name" value="PEPSIN"/>
</dbReference>
<evidence type="ECO:0000256" key="1">
    <source>
        <dbReference type="ARBA" id="ARBA00007447"/>
    </source>
</evidence>
<accession>A0A4Z0A551</accession>
<gene>
    <name evidence="6" type="ORF">EWM64_g2444</name>
</gene>
<evidence type="ECO:0000313" key="6">
    <source>
        <dbReference type="EMBL" id="TFY81570.1"/>
    </source>
</evidence>
<feature type="active site" evidence="3">
    <location>
        <position position="45"/>
    </location>
</feature>
<dbReference type="Gene3D" id="2.40.70.10">
    <property type="entry name" value="Acid Proteases"/>
    <property type="match status" value="2"/>
</dbReference>
<dbReference type="STRING" id="135208.A0A4Z0A551"/>
<evidence type="ECO:0000256" key="2">
    <source>
        <dbReference type="ARBA" id="ARBA00022750"/>
    </source>
</evidence>
<dbReference type="InterPro" id="IPR021109">
    <property type="entry name" value="Peptidase_aspartic_dom_sf"/>
</dbReference>